<comment type="similarity">
    <text evidence="1">Belongs to the WXG100 family.</text>
</comment>
<comment type="caution">
    <text evidence="2">The sequence shown here is derived from an EMBL/GenBank/DDBJ whole genome shotgun (WGS) entry which is preliminary data.</text>
</comment>
<evidence type="ECO:0000313" key="3">
    <source>
        <dbReference type="Proteomes" id="UP000255355"/>
    </source>
</evidence>
<name>A0A370GSE4_9NOCA</name>
<evidence type="ECO:0000313" key="2">
    <source>
        <dbReference type="EMBL" id="RDI46618.1"/>
    </source>
</evidence>
<reference evidence="2 3" key="1">
    <citation type="submission" date="2018-07" db="EMBL/GenBank/DDBJ databases">
        <title>Genomic Encyclopedia of Type Strains, Phase IV (KMG-IV): sequencing the most valuable type-strain genomes for metagenomic binning, comparative biology and taxonomic classification.</title>
        <authorList>
            <person name="Goeker M."/>
        </authorList>
    </citation>
    <scope>NUCLEOTIDE SEQUENCE [LARGE SCALE GENOMIC DNA]</scope>
    <source>
        <strain evidence="2 3">DSM 44952</strain>
    </source>
</reference>
<dbReference type="NCBIfam" id="TIGR03930">
    <property type="entry name" value="WXG100_ESAT6"/>
    <property type="match status" value="1"/>
</dbReference>
<dbReference type="InterPro" id="IPR036689">
    <property type="entry name" value="ESAT-6-like_sf"/>
</dbReference>
<dbReference type="InterPro" id="IPR010310">
    <property type="entry name" value="T7SS_ESAT-6-like"/>
</dbReference>
<dbReference type="Pfam" id="PF06013">
    <property type="entry name" value="WXG100"/>
    <property type="match status" value="1"/>
</dbReference>
<dbReference type="Gene3D" id="1.10.287.1060">
    <property type="entry name" value="ESAT-6-like"/>
    <property type="match status" value="1"/>
</dbReference>
<accession>A0A370GSE4</accession>
<dbReference type="SUPFAM" id="SSF140453">
    <property type="entry name" value="EsxAB dimer-like"/>
    <property type="match status" value="1"/>
</dbReference>
<dbReference type="AlphaFoldDB" id="A0A370GSE4"/>
<sequence>MSDDARSFQVDLADLEQIMARLEGFRGFLTESMSGLQSRIDTVQQNWTGESADAQAEAFRQWVAGATDVAEGIAAMKQAARAAHDRYSSAAAANLRMLGRG</sequence>
<dbReference type="STRING" id="1210089.GCA_001613165_07263"/>
<dbReference type="EMBL" id="QQAZ01000010">
    <property type="protein sequence ID" value="RDI46618.1"/>
    <property type="molecule type" value="Genomic_DNA"/>
</dbReference>
<evidence type="ECO:0000256" key="1">
    <source>
        <dbReference type="RuleBase" id="RU362001"/>
    </source>
</evidence>
<dbReference type="RefSeq" id="WP_147289056.1">
    <property type="nucleotide sequence ID" value="NZ_QQAZ01000010.1"/>
</dbReference>
<proteinExistence type="inferred from homology"/>
<dbReference type="Proteomes" id="UP000255355">
    <property type="component" value="Unassembled WGS sequence"/>
</dbReference>
<organism evidence="2 3">
    <name type="scientific">Nocardia mexicana</name>
    <dbReference type="NCBI Taxonomy" id="279262"/>
    <lineage>
        <taxon>Bacteria</taxon>
        <taxon>Bacillati</taxon>
        <taxon>Actinomycetota</taxon>
        <taxon>Actinomycetes</taxon>
        <taxon>Mycobacteriales</taxon>
        <taxon>Nocardiaceae</taxon>
        <taxon>Nocardia</taxon>
    </lineage>
</organism>
<protein>
    <recommendedName>
        <fullName evidence="1">ESAT-6-like protein</fullName>
    </recommendedName>
</protein>
<gene>
    <name evidence="2" type="ORF">DFR68_11023</name>
</gene>
<dbReference type="OrthoDB" id="4556467at2"/>
<keyword evidence="3" id="KW-1185">Reference proteome</keyword>